<sequence>SLFAAAALVSAAPFESRPVNPSWPNPIAGDFIWKVSKFEGRKSDGIYTRFSFNIKATNDGALEANCTAQADKLEEHKWYSCDKLFSFSFNSDRNGLLVKRVENEETVFGTTSIPNMCGKAPGTQDSPRQNVA</sequence>
<name>A0A0A7LSX9_9PLEO</name>
<feature type="non-terminal residue" evidence="7">
    <location>
        <position position="132"/>
    </location>
</feature>
<evidence type="ECO:0000259" key="6">
    <source>
        <dbReference type="PROSITE" id="PS51895"/>
    </source>
</evidence>
<evidence type="ECO:0000256" key="3">
    <source>
        <dbReference type="ARBA" id="ARBA00022729"/>
    </source>
</evidence>
<proteinExistence type="predicted"/>
<evidence type="ECO:0000256" key="1">
    <source>
        <dbReference type="ARBA" id="ARBA00004613"/>
    </source>
</evidence>
<dbReference type="AlphaFoldDB" id="A0A0A7LSX9"/>
<dbReference type="EMBL" id="KM457062">
    <property type="protein sequence ID" value="AIZ66406.1"/>
    <property type="molecule type" value="Genomic_DNA"/>
</dbReference>
<keyword evidence="3" id="KW-0732">Signal</keyword>
<comment type="caution">
    <text evidence="5">Lacks conserved residue(s) required for the propagation of feature annotation.</text>
</comment>
<dbReference type="GO" id="GO:0005576">
    <property type="term" value="C:extracellular region"/>
    <property type="evidence" value="ECO:0007669"/>
    <property type="project" value="UniProtKB-SubCell"/>
</dbReference>
<comment type="subcellular location">
    <subcellularLocation>
        <location evidence="1">Secreted</location>
    </subcellularLocation>
</comment>
<reference evidence="7" key="1">
    <citation type="submission" date="2014-09" db="EMBL/GenBank/DDBJ databases">
        <title>New taxon of pathogenic fungus Embellisia astragali as Undifilum astragali.</title>
        <authorList>
            <person name="Liu J."/>
            <person name="Li Y."/>
        </authorList>
    </citation>
    <scope>NUCLEOTIDE SEQUENCE</scope>
    <source>
        <strain evidence="7">MHLZU0408</strain>
    </source>
</reference>
<keyword evidence="2" id="KW-0964">Secreted</keyword>
<dbReference type="Gene3D" id="2.40.350.20">
    <property type="match status" value="1"/>
</dbReference>
<protein>
    <submittedName>
        <fullName evidence="7">Major allergen alt a1</fullName>
    </submittedName>
</protein>
<dbReference type="InterPro" id="IPR032382">
    <property type="entry name" value="AltA1"/>
</dbReference>
<feature type="domain" description="AA1-like" evidence="6">
    <location>
        <begin position="28"/>
        <end position="132"/>
    </location>
</feature>
<feature type="non-terminal residue" evidence="7">
    <location>
        <position position="1"/>
    </location>
</feature>
<accession>A0A0A7LSX9</accession>
<evidence type="ECO:0000256" key="2">
    <source>
        <dbReference type="ARBA" id="ARBA00022525"/>
    </source>
</evidence>
<organism evidence="7">
    <name type="scientific">Alternaria gansuensis</name>
    <dbReference type="NCBI Taxonomy" id="644589"/>
    <lineage>
        <taxon>Eukaryota</taxon>
        <taxon>Fungi</taxon>
        <taxon>Dikarya</taxon>
        <taxon>Ascomycota</taxon>
        <taxon>Pezizomycotina</taxon>
        <taxon>Dothideomycetes</taxon>
        <taxon>Pleosporomycetidae</taxon>
        <taxon>Pleosporales</taxon>
        <taxon>Pleosporineae</taxon>
        <taxon>Pleosporaceae</taxon>
        <taxon>Alternaria</taxon>
    </lineage>
</organism>
<evidence type="ECO:0000256" key="4">
    <source>
        <dbReference type="ARBA" id="ARBA00023157"/>
    </source>
</evidence>
<dbReference type="Pfam" id="PF16541">
    <property type="entry name" value="AltA1"/>
    <property type="match status" value="1"/>
</dbReference>
<keyword evidence="4 5" id="KW-1015">Disulfide bond</keyword>
<dbReference type="PROSITE" id="PS51895">
    <property type="entry name" value="AA1"/>
    <property type="match status" value="1"/>
</dbReference>
<evidence type="ECO:0000313" key="7">
    <source>
        <dbReference type="EMBL" id="AIZ66406.1"/>
    </source>
</evidence>
<evidence type="ECO:0000256" key="5">
    <source>
        <dbReference type="PROSITE-ProRule" id="PRU01243"/>
    </source>
</evidence>
<feature type="disulfide bond" evidence="5">
    <location>
        <begin position="66"/>
        <end position="81"/>
    </location>
</feature>